<sequence length="613" mass="67588">MGKVIGMRFVRSLLLYGSVLGGLMLSSCSEQDESATTKKTSNSPYEVSLDVAIDNPAVAPYNKLMTRVGVEENDASGLKTTWETDDKLTVAYRSGGTLKKTDLTIASINGNSATFHGNVESSEDAQAFKTSTLYAVNNKETDKIDASIDNNKLKVSVDLSGQDGQASQIANYDLLYAEGKASAGLRFNHKMCVVRMDFDCDPSASSGSNSLSETSFIYIPKTSTSKSMFADKATFAFGKEGETDEYNGVTFFSPKLSRIPLTNGKASVYVVVPANGKLTGELSIKVKCDNGSTFRRHLNIKEKSFPAQKVVAKTVKLKASERTPNIGDYLYSDGTWGPLVYYTNKYPVALVFSNYTSPTDREKGYTHGYAVGLRDAAWPTPWGPDNRDYPEAPNLFDHIDATAPLTMMNNLDGLSLCQTLNERYLKNYTYENYFNHGGSKAAIPLAMEYGGAGWEYAYDPIPLVPRPPHTSGWYLPSIGQWFLMFANLSGLDPNELQIARDAGGNVYSLSWLFSSADEKNKYLKNFINCFDTYFNPILGQYRDDGRIPESAFYLPTDDGRTDLWYLWACDEAKSDGSACCVRLAPTEIDFTYLGKRNGTDENNGYAARSVIAF</sequence>
<accession>F8NCM6</accession>
<evidence type="ECO:0000313" key="1">
    <source>
        <dbReference type="EMBL" id="EGN57062.1"/>
    </source>
</evidence>
<evidence type="ECO:0000313" key="2">
    <source>
        <dbReference type="Proteomes" id="UP000002772"/>
    </source>
</evidence>
<evidence type="ECO:0008006" key="3">
    <source>
        <dbReference type="Google" id="ProtNLM"/>
    </source>
</evidence>
<proteinExistence type="predicted"/>
<gene>
    <name evidence="1" type="ORF">Premu_1656</name>
</gene>
<name>F8NCM6_9BACT</name>
<organism evidence="1 2">
    <name type="scientific">Hallella multisaccharivorax DSM 17128</name>
    <dbReference type="NCBI Taxonomy" id="688246"/>
    <lineage>
        <taxon>Bacteria</taxon>
        <taxon>Pseudomonadati</taxon>
        <taxon>Bacteroidota</taxon>
        <taxon>Bacteroidia</taxon>
        <taxon>Bacteroidales</taxon>
        <taxon>Prevotellaceae</taxon>
        <taxon>Hallella</taxon>
    </lineage>
</organism>
<dbReference type="PROSITE" id="PS51257">
    <property type="entry name" value="PROKAR_LIPOPROTEIN"/>
    <property type="match status" value="1"/>
</dbReference>
<dbReference type="STRING" id="688246.Premu_1656"/>
<dbReference type="RefSeq" id="WP_007574425.1">
    <property type="nucleotide sequence ID" value="NZ_BPTS01000001.1"/>
</dbReference>
<dbReference type="OrthoDB" id="1058244at2"/>
<reference evidence="2" key="1">
    <citation type="journal article" date="2011" name="Stand. Genomic Sci.">
        <title>Non-contiguous finished genome sequence of the opportunistic oral pathogen Prevotella multisaccharivorax type strain (PPPA20).</title>
        <authorList>
            <person name="Pati A."/>
            <person name="Gronow S."/>
            <person name="Lu M."/>
            <person name="Lapidus A."/>
            <person name="Nolan M."/>
            <person name="Lucas S."/>
            <person name="Hammon N."/>
            <person name="Deshpande S."/>
            <person name="Cheng J.F."/>
            <person name="Tapia R."/>
            <person name="Han C."/>
            <person name="Goodwin L."/>
            <person name="Pitluck S."/>
            <person name="Liolios K."/>
            <person name="Pagani I."/>
            <person name="Mavromatis K."/>
            <person name="Mikhailova N."/>
            <person name="Huntemann M."/>
            <person name="Chen A."/>
            <person name="Palaniappan K."/>
            <person name="Land M."/>
            <person name="Hauser L."/>
            <person name="Detter J.C."/>
            <person name="Brambilla E.M."/>
            <person name="Rohde M."/>
            <person name="Goker M."/>
            <person name="Woyke T."/>
            <person name="Bristow J."/>
            <person name="Eisen J.A."/>
            <person name="Markowitz V."/>
            <person name="Hugenholtz P."/>
            <person name="Kyrpides N.C."/>
            <person name="Klenk H.P."/>
            <person name="Ivanova N."/>
        </authorList>
    </citation>
    <scope>NUCLEOTIDE SEQUENCE [LARGE SCALE GENOMIC DNA]</scope>
    <source>
        <strain evidence="2">DSM 17128</strain>
    </source>
</reference>
<dbReference type="EMBL" id="GL945017">
    <property type="protein sequence ID" value="EGN57062.1"/>
    <property type="molecule type" value="Genomic_DNA"/>
</dbReference>
<dbReference type="HOGENOM" id="CLU_517627_0_0_10"/>
<protein>
    <recommendedName>
        <fullName evidence="3">Lipoprotein</fullName>
    </recommendedName>
</protein>
<dbReference type="Proteomes" id="UP000002772">
    <property type="component" value="Unassembled WGS sequence"/>
</dbReference>
<dbReference type="AlphaFoldDB" id="F8NCM6"/>
<keyword evidence="2" id="KW-1185">Reference proteome</keyword>